<feature type="compositionally biased region" description="Polar residues" evidence="2">
    <location>
        <begin position="497"/>
        <end position="509"/>
    </location>
</feature>
<evidence type="ECO:0000259" key="5">
    <source>
        <dbReference type="PROSITE" id="PS50222"/>
    </source>
</evidence>
<dbReference type="GO" id="GO:0016197">
    <property type="term" value="P:endosomal transport"/>
    <property type="evidence" value="ECO:0007669"/>
    <property type="project" value="TreeGrafter"/>
</dbReference>
<evidence type="ECO:0000313" key="6">
    <source>
        <dbReference type="EMBL" id="KAG7819389.1"/>
    </source>
</evidence>
<feature type="domain" description="UBA" evidence="3">
    <location>
        <begin position="1201"/>
        <end position="1242"/>
    </location>
</feature>
<dbReference type="InterPro" id="IPR002048">
    <property type="entry name" value="EF_hand_dom"/>
</dbReference>
<dbReference type="InterPro" id="IPR011992">
    <property type="entry name" value="EF-hand-dom_pair"/>
</dbReference>
<evidence type="ECO:0000259" key="3">
    <source>
        <dbReference type="PROSITE" id="PS50030"/>
    </source>
</evidence>
<feature type="domain" description="EH" evidence="4">
    <location>
        <begin position="158"/>
        <end position="247"/>
    </location>
</feature>
<evidence type="ECO:0000256" key="2">
    <source>
        <dbReference type="SAM" id="MobiDB-lite"/>
    </source>
</evidence>
<dbReference type="SMART" id="SM00165">
    <property type="entry name" value="UBA"/>
    <property type="match status" value="1"/>
</dbReference>
<feature type="compositionally biased region" description="Pro residues" evidence="2">
    <location>
        <begin position="378"/>
        <end position="387"/>
    </location>
</feature>
<dbReference type="PROSITE" id="PS50031">
    <property type="entry name" value="EH"/>
    <property type="match status" value="3"/>
</dbReference>
<feature type="domain" description="EF-hand" evidence="5">
    <location>
        <begin position="189"/>
        <end position="224"/>
    </location>
</feature>
<dbReference type="GO" id="GO:0006897">
    <property type="term" value="P:endocytosis"/>
    <property type="evidence" value="ECO:0007669"/>
    <property type="project" value="TreeGrafter"/>
</dbReference>
<reference evidence="6" key="1">
    <citation type="journal article" date="2021" name="G3 (Bethesda)">
        <title>Genomic diversity, chromosomal rearrangements, and interspecies hybridization in the ogataea polymorpha species complex.</title>
        <authorList>
            <person name="Hanson S.J."/>
            <person name="Cinneide E.O."/>
            <person name="Salzberg L.I."/>
            <person name="Wolfe K.H."/>
            <person name="McGowan J."/>
            <person name="Fitzpatrick D.A."/>
            <person name="Matlin K."/>
        </authorList>
    </citation>
    <scope>NUCLEOTIDE SEQUENCE</scope>
    <source>
        <strain evidence="6">61-244</strain>
    </source>
</reference>
<dbReference type="Gene3D" id="1.10.238.10">
    <property type="entry name" value="EF-hand"/>
    <property type="match status" value="3"/>
</dbReference>
<dbReference type="PANTHER" id="PTHR11216">
    <property type="entry name" value="EH DOMAIN"/>
    <property type="match status" value="1"/>
</dbReference>
<feature type="region of interest" description="Disordered" evidence="2">
    <location>
        <begin position="792"/>
        <end position="1117"/>
    </location>
</feature>
<dbReference type="InterPro" id="IPR015940">
    <property type="entry name" value="UBA"/>
</dbReference>
<dbReference type="CDD" id="cd00052">
    <property type="entry name" value="EH"/>
    <property type="match status" value="3"/>
</dbReference>
<feature type="compositionally biased region" description="Acidic residues" evidence="2">
    <location>
        <begin position="1009"/>
        <end position="1018"/>
    </location>
</feature>
<dbReference type="Pfam" id="PF00627">
    <property type="entry name" value="UBA"/>
    <property type="match status" value="1"/>
</dbReference>
<feature type="coiled-coil region" evidence="1">
    <location>
        <begin position="590"/>
        <end position="757"/>
    </location>
</feature>
<evidence type="ECO:0000259" key="4">
    <source>
        <dbReference type="PROSITE" id="PS50031"/>
    </source>
</evidence>
<feature type="compositionally biased region" description="Polar residues" evidence="2">
    <location>
        <begin position="539"/>
        <end position="552"/>
    </location>
</feature>
<dbReference type="SUPFAM" id="SSF47473">
    <property type="entry name" value="EF-hand"/>
    <property type="match status" value="3"/>
</dbReference>
<feature type="region of interest" description="Disordered" evidence="2">
    <location>
        <begin position="412"/>
        <end position="560"/>
    </location>
</feature>
<evidence type="ECO:0000256" key="1">
    <source>
        <dbReference type="SAM" id="Coils"/>
    </source>
</evidence>
<dbReference type="Pfam" id="PF12763">
    <property type="entry name" value="EH"/>
    <property type="match status" value="3"/>
</dbReference>
<evidence type="ECO:0000313" key="7">
    <source>
        <dbReference type="Proteomes" id="UP001196530"/>
    </source>
</evidence>
<dbReference type="EMBL" id="JAHLUX010000004">
    <property type="protein sequence ID" value="KAG7819389.1"/>
    <property type="molecule type" value="Genomic_DNA"/>
</dbReference>
<protein>
    <submittedName>
        <fullName evidence="6">Uncharacterized protein</fullName>
    </submittedName>
</protein>
<dbReference type="SMART" id="SM00027">
    <property type="entry name" value="EH"/>
    <property type="match status" value="3"/>
</dbReference>
<dbReference type="GO" id="GO:0005509">
    <property type="term" value="F:calcium ion binding"/>
    <property type="evidence" value="ECO:0007669"/>
    <property type="project" value="InterPro"/>
</dbReference>
<gene>
    <name evidence="6" type="ORF">KL928_002063</name>
</gene>
<dbReference type="GO" id="GO:0005886">
    <property type="term" value="C:plasma membrane"/>
    <property type="evidence" value="ECO:0007669"/>
    <property type="project" value="TreeGrafter"/>
</dbReference>
<dbReference type="SUPFAM" id="SSF46934">
    <property type="entry name" value="UBA-like"/>
    <property type="match status" value="1"/>
</dbReference>
<proteinExistence type="predicted"/>
<feature type="region of interest" description="Disordered" evidence="2">
    <location>
        <begin position="1156"/>
        <end position="1198"/>
    </location>
</feature>
<feature type="compositionally biased region" description="Polar residues" evidence="2">
    <location>
        <begin position="1184"/>
        <end position="1198"/>
    </location>
</feature>
<dbReference type="Gene3D" id="1.10.8.10">
    <property type="entry name" value="DNA helicase RuvA subunit, C-terminal domain"/>
    <property type="match status" value="1"/>
</dbReference>
<feature type="compositionally biased region" description="Acidic residues" evidence="2">
    <location>
        <begin position="797"/>
        <end position="811"/>
    </location>
</feature>
<dbReference type="InterPro" id="IPR000261">
    <property type="entry name" value="EH_dom"/>
</dbReference>
<feature type="domain" description="EF-hand" evidence="5">
    <location>
        <begin position="278"/>
        <end position="313"/>
    </location>
</feature>
<dbReference type="GO" id="GO:0005737">
    <property type="term" value="C:cytoplasm"/>
    <property type="evidence" value="ECO:0007669"/>
    <property type="project" value="TreeGrafter"/>
</dbReference>
<dbReference type="SMART" id="SM00054">
    <property type="entry name" value="EFh"/>
    <property type="match status" value="4"/>
</dbReference>
<organism evidence="6 7">
    <name type="scientific">Pichia angusta</name>
    <name type="common">Yeast</name>
    <name type="synonym">Hansenula polymorpha</name>
    <dbReference type="NCBI Taxonomy" id="870730"/>
    <lineage>
        <taxon>Eukaryota</taxon>
        <taxon>Fungi</taxon>
        <taxon>Dikarya</taxon>
        <taxon>Ascomycota</taxon>
        <taxon>Saccharomycotina</taxon>
        <taxon>Pichiomycetes</taxon>
        <taxon>Pichiales</taxon>
        <taxon>Pichiaceae</taxon>
        <taxon>Ogataea</taxon>
    </lineage>
</organism>
<feature type="compositionally biased region" description="Acidic residues" evidence="2">
    <location>
        <begin position="460"/>
        <end position="469"/>
    </location>
</feature>
<feature type="compositionally biased region" description="Polar residues" evidence="2">
    <location>
        <begin position="360"/>
        <end position="369"/>
    </location>
</feature>
<feature type="compositionally biased region" description="Polar residues" evidence="2">
    <location>
        <begin position="1080"/>
        <end position="1093"/>
    </location>
</feature>
<keyword evidence="1" id="KW-0175">Coiled coil</keyword>
<feature type="domain" description="EH" evidence="4">
    <location>
        <begin position="279"/>
        <end position="368"/>
    </location>
</feature>
<dbReference type="GeneID" id="66126114"/>
<feature type="region of interest" description="Disordered" evidence="2">
    <location>
        <begin position="358"/>
        <end position="399"/>
    </location>
</feature>
<accession>A0AAN6DFL4</accession>
<feature type="compositionally biased region" description="Polar residues" evidence="2">
    <location>
        <begin position="884"/>
        <end position="897"/>
    </location>
</feature>
<dbReference type="RefSeq" id="XP_043060268.1">
    <property type="nucleotide sequence ID" value="XM_043202498.1"/>
</dbReference>
<feature type="compositionally biased region" description="Basic and acidic residues" evidence="2">
    <location>
        <begin position="948"/>
        <end position="968"/>
    </location>
</feature>
<feature type="domain" description="EH" evidence="4">
    <location>
        <begin position="28"/>
        <end position="121"/>
    </location>
</feature>
<dbReference type="PANTHER" id="PTHR11216:SF170">
    <property type="entry name" value="DYNAMIN ASSOCIATED PROTEIN 160, ISOFORM D"/>
    <property type="match status" value="1"/>
</dbReference>
<dbReference type="InterPro" id="IPR009060">
    <property type="entry name" value="UBA-like_sf"/>
</dbReference>
<dbReference type="PROSITE" id="PS50030">
    <property type="entry name" value="UBA"/>
    <property type="match status" value="1"/>
</dbReference>
<dbReference type="PROSITE" id="PS50222">
    <property type="entry name" value="EF_HAND_2"/>
    <property type="match status" value="2"/>
</dbReference>
<sequence length="1243" mass="134654">MSGTYTSSQSANGAVTGGNLKQPLTADEKKFYSQIFKTLDLKHTGLLSGLSVKPLLEASNLSPPVLGEIWNVADPDNKGSLDQFGFCVAMRLIGHVQNGAVLSPELAQNVPPQLAKFNSIPVNTTGGSLPVNTTGSRLSSASSVDSQQVVVPVLTPHQAASFGAMFDKSAPGGVLPGVQARDIFLKARLPTPILEKIWNLVDQKQTGQLGRPQFIVAMHLIQSFLNKSMTILPAVIPEPIWAVATNPSRPQSPLLQQASGGSIGSGSANFSAWTMSPQQKQQYGAVFDNLDKSRQGKVSGDEVAKFLMTSKLPNDTLATIWELANLDGSDSFNKQEFSIAMYLVQKKLAGFELPEETPASLIQTSRSTDSPQTQPAAQVPPPLPASPSAPQQAVSPSKSHMDDLMDVFVQPPRTASKPAVPPVPASRSAHVESNSTGHGGFVPTSDFGRQLQSQHTAADESSDDDEGPEDLDHRPSRPVPPAIPGRAQKPHFDETDTQPASVPRQSTANYEALRSVASPVAESKDVSPAPSPAQPASSLEFTNQPQPPARTSSTDRDVSNQLSQASVDIANFSNQINSLTVQTTNVNAKRDKAQKELARIMKVKEGIESKLAQLKTLYEREVQQVQEVEEVLIKSRNESGSLKQELALAEANYHSEQSKLQKLQLEVEETQKGNQTMKERLGVLNAESIDLNQQIESLSQKLTQSQKMLAVTKQQVASQEEENNQLRSKIDSVIKSISEIELKHSQLLTRSAELEDETYDLHEKHGDYSAQFAEKNLNFSTALASGAGYLADHHEDSDDEQENKDSEEEQEVPTSTLQNFDETEFSVPSAQDLRRETTESVSNTTGFDSSTKSRSEPATSQTSELDDGSQTQQQFSLPFGIPHSETSSIQNNPSQSVRGDFDLPDSPTSTIEEESAPPVLSSQILPEGIEDVPEPISSNENGESFEMVNHDDAKDSAPQESQEPKEPQEPAPHYTMPGSLPGEFAQIAEKEPESNTTTETSETTKTEEEQKDEDEDDLYSPATKPAQLATETGSEEASLPQETPNPEKPKAEESSDDEEFHDSISSPEKQHEGEAGPQSGDRSFNPFTAQKSDTMFDDLGLEEARPEDSFNAPQFDEFNSFDAGAHAFSFSGPSAQDAAGADAGTGAVNDDWEQVFAGFGNDPSLQPATEHFESLPPYEPSEGFTEQPSSANPVPNDSIYSQSQQLAIEELKGMGFDEKMAVDALQKNGWQLDLATNFLLDSA</sequence>
<feature type="compositionally biased region" description="Low complexity" evidence="2">
    <location>
        <begin position="388"/>
        <end position="397"/>
    </location>
</feature>
<comment type="caution">
    <text evidence="6">The sequence shown here is derived from an EMBL/GenBank/DDBJ whole genome shotgun (WGS) entry which is preliminary data.</text>
</comment>
<dbReference type="AlphaFoldDB" id="A0AAN6DFL4"/>
<dbReference type="Proteomes" id="UP001196530">
    <property type="component" value="Unassembled WGS sequence"/>
</dbReference>
<feature type="compositionally biased region" description="Polar residues" evidence="2">
    <location>
        <begin position="839"/>
        <end position="876"/>
    </location>
</feature>
<name>A0AAN6DFL4_PICAN</name>